<accession>A0ABP9U6N3</accession>
<evidence type="ECO:0008006" key="3">
    <source>
        <dbReference type="Google" id="ProtNLM"/>
    </source>
</evidence>
<dbReference type="RefSeq" id="WP_353289851.1">
    <property type="nucleotide sequence ID" value="NZ_BAABQM010000002.1"/>
</dbReference>
<proteinExistence type="predicted"/>
<name>A0ABP9U6N3_9BACT</name>
<dbReference type="EMBL" id="BAABQM010000002">
    <property type="protein sequence ID" value="GAA5414690.1"/>
    <property type="molecule type" value="Genomic_DNA"/>
</dbReference>
<sequence>MTLITLSEPYTSAWEQEINRLYSLYHDSLVNLAHYIIRHNLYYLNFHADDLECEVLASIKQLRKINPTTLEKYGTYNVLKKIFVRNIIGLNRHYLTYKHRILTTCYNEGDCNHSNLMAQSICPHEHFNLHFDYEMVMHKLQQQLKNTKAFQTFELYLHGKKVQEITQLTHLNKKQVYNHLANIKRYLQTKFKREFFN</sequence>
<reference evidence="1" key="1">
    <citation type="submission" date="2024-02" db="EMBL/GenBank/DDBJ databases">
        <title>Draft genome sequence of new strains in genus Ureaplasma.</title>
        <authorList>
            <person name="Nakajima Y."/>
            <person name="Segawa T."/>
        </authorList>
    </citation>
    <scope>NUCLEOTIDE SEQUENCE [LARGE SCALE GENOMIC DNA]</scope>
    <source>
        <strain evidence="1">OM1</strain>
    </source>
</reference>
<evidence type="ECO:0000313" key="2">
    <source>
        <dbReference type="Proteomes" id="UP001449582"/>
    </source>
</evidence>
<protein>
    <recommendedName>
        <fullName evidence="3">Sigma-70 family RNA polymerase sigma factor</fullName>
    </recommendedName>
</protein>
<keyword evidence="2" id="KW-1185">Reference proteome</keyword>
<evidence type="ECO:0000313" key="1">
    <source>
        <dbReference type="EMBL" id="GAA5414690.1"/>
    </source>
</evidence>
<comment type="caution">
    <text evidence="1">The sequence shown here is derived from an EMBL/GenBank/DDBJ whole genome shotgun (WGS) entry which is preliminary data.</text>
</comment>
<dbReference type="Proteomes" id="UP001449582">
    <property type="component" value="Unassembled WGS sequence"/>
</dbReference>
<organism evidence="1 2">
    <name type="scientific">Ureaplasma ceti</name>
    <dbReference type="NCBI Taxonomy" id="3119530"/>
    <lineage>
        <taxon>Bacteria</taxon>
        <taxon>Bacillati</taxon>
        <taxon>Mycoplasmatota</taxon>
        <taxon>Mycoplasmoidales</taxon>
        <taxon>Mycoplasmoidaceae</taxon>
        <taxon>Ureaplasma</taxon>
    </lineage>
</organism>
<gene>
    <name evidence="1" type="ORF">UREOM_4010</name>
</gene>